<feature type="non-terminal residue" evidence="1">
    <location>
        <position position="140"/>
    </location>
</feature>
<accession>A0ABN9PY61</accession>
<comment type="caution">
    <text evidence="1">The sequence shown here is derived from an EMBL/GenBank/DDBJ whole genome shotgun (WGS) entry which is preliminary data.</text>
</comment>
<organism evidence="1 2">
    <name type="scientific">Prorocentrum cordatum</name>
    <dbReference type="NCBI Taxonomy" id="2364126"/>
    <lineage>
        <taxon>Eukaryota</taxon>
        <taxon>Sar</taxon>
        <taxon>Alveolata</taxon>
        <taxon>Dinophyceae</taxon>
        <taxon>Prorocentrales</taxon>
        <taxon>Prorocentraceae</taxon>
        <taxon>Prorocentrum</taxon>
    </lineage>
</organism>
<name>A0ABN9PY61_9DINO</name>
<proteinExistence type="predicted"/>
<reference evidence="1" key="1">
    <citation type="submission" date="2023-10" db="EMBL/GenBank/DDBJ databases">
        <authorList>
            <person name="Chen Y."/>
            <person name="Shah S."/>
            <person name="Dougan E. K."/>
            <person name="Thang M."/>
            <person name="Chan C."/>
        </authorList>
    </citation>
    <scope>NUCLEOTIDE SEQUENCE [LARGE SCALE GENOMIC DNA]</scope>
</reference>
<gene>
    <name evidence="1" type="ORF">PCOR1329_LOCUS7060</name>
</gene>
<evidence type="ECO:0000313" key="2">
    <source>
        <dbReference type="Proteomes" id="UP001189429"/>
    </source>
</evidence>
<dbReference type="EMBL" id="CAUYUJ010001904">
    <property type="protein sequence ID" value="CAK0798245.1"/>
    <property type="molecule type" value="Genomic_DNA"/>
</dbReference>
<keyword evidence="2" id="KW-1185">Reference proteome</keyword>
<dbReference type="Proteomes" id="UP001189429">
    <property type="component" value="Unassembled WGS sequence"/>
</dbReference>
<feature type="non-terminal residue" evidence="1">
    <location>
        <position position="1"/>
    </location>
</feature>
<sequence>LPVGLVARVFGVYWKSRVVFRTAPAVYKTKWIENDSDIAASSAGGVRTMRRELRKHVRHGKLYGEYELIEYSKIMDDLIQERGFVDPSLWLKDGYHPSADPSRRYLDAIFRLLNVTTVEEKAQVNDSKRLTSALAGDEDE</sequence>
<protein>
    <submittedName>
        <fullName evidence="1">Uncharacterized protein</fullName>
    </submittedName>
</protein>
<evidence type="ECO:0000313" key="1">
    <source>
        <dbReference type="EMBL" id="CAK0798245.1"/>
    </source>
</evidence>